<evidence type="ECO:0000259" key="8">
    <source>
        <dbReference type="Pfam" id="PF20684"/>
    </source>
</evidence>
<reference evidence="9" key="1">
    <citation type="journal article" date="2020" name="Stud. Mycol.">
        <title>101 Dothideomycetes genomes: a test case for predicting lifestyles and emergence of pathogens.</title>
        <authorList>
            <person name="Haridas S."/>
            <person name="Albert R."/>
            <person name="Binder M."/>
            <person name="Bloem J."/>
            <person name="Labutti K."/>
            <person name="Salamov A."/>
            <person name="Andreopoulos B."/>
            <person name="Baker S."/>
            <person name="Barry K."/>
            <person name="Bills G."/>
            <person name="Bluhm B."/>
            <person name="Cannon C."/>
            <person name="Castanera R."/>
            <person name="Culley D."/>
            <person name="Daum C."/>
            <person name="Ezra D."/>
            <person name="Gonzalez J."/>
            <person name="Henrissat B."/>
            <person name="Kuo A."/>
            <person name="Liang C."/>
            <person name="Lipzen A."/>
            <person name="Lutzoni F."/>
            <person name="Magnuson J."/>
            <person name="Mondo S."/>
            <person name="Nolan M."/>
            <person name="Ohm R."/>
            <person name="Pangilinan J."/>
            <person name="Park H.-J."/>
            <person name="Ramirez L."/>
            <person name="Alfaro M."/>
            <person name="Sun H."/>
            <person name="Tritt A."/>
            <person name="Yoshinaga Y."/>
            <person name="Zwiers L.-H."/>
            <person name="Turgeon B."/>
            <person name="Goodwin S."/>
            <person name="Spatafora J."/>
            <person name="Crous P."/>
            <person name="Grigoriev I."/>
        </authorList>
    </citation>
    <scope>NUCLEOTIDE SEQUENCE</scope>
    <source>
        <strain evidence="9">CBS 122681</strain>
    </source>
</reference>
<feature type="region of interest" description="Disordered" evidence="6">
    <location>
        <begin position="321"/>
        <end position="398"/>
    </location>
</feature>
<feature type="domain" description="Rhodopsin" evidence="8">
    <location>
        <begin position="65"/>
        <end position="305"/>
    </location>
</feature>
<dbReference type="Proteomes" id="UP000799324">
    <property type="component" value="Unassembled WGS sequence"/>
</dbReference>
<evidence type="ECO:0000256" key="4">
    <source>
        <dbReference type="ARBA" id="ARBA00023136"/>
    </source>
</evidence>
<protein>
    <recommendedName>
        <fullName evidence="8">Rhodopsin domain-containing protein</fullName>
    </recommendedName>
</protein>
<dbReference type="EMBL" id="MU004465">
    <property type="protein sequence ID" value="KAF2650158.1"/>
    <property type="molecule type" value="Genomic_DNA"/>
</dbReference>
<feature type="transmembrane region" description="Helical" evidence="7">
    <location>
        <begin position="120"/>
        <end position="140"/>
    </location>
</feature>
<sequence length="398" mass="44230">MFDSIDASWRPLLARQAVDNTTGVLYMAEPPPGQIRYTVDRPNLHKELTATAISMTVVACIAVALRVFTRVHVTKAGLGVDDYMVLIALAFAIGLLGMNFKHMAVGLGYHFWDVPMTDYMVPFQVMTLAGTMVYSLSLAFSKMSILFLYLRLSPQRWFRILVWTLLGVVVTYAVIYNLISLFGCRPIAATWDLSQLPDAKCLDQLTKYMALSILNIIIDVFELILPIPVVVPLQMSTRQKISICLVFATGAFVCAVAIKRTLLLPPLMVSKDYTWAAVEQFQWCFVEVDAGIICASIPALKAFFVRYLPGLINSSIRSDQQHYAGNSSKNKSPYDTIEREDRARSKKKPSLYELTVLDNSSEKSPARATSSNDDEARLWTGHGKGSAEPGDAIVPHAM</sequence>
<comment type="similarity">
    <text evidence="5">Belongs to the SAT4 family.</text>
</comment>
<evidence type="ECO:0000313" key="10">
    <source>
        <dbReference type="Proteomes" id="UP000799324"/>
    </source>
</evidence>
<feature type="transmembrane region" description="Helical" evidence="7">
    <location>
        <begin position="208"/>
        <end position="229"/>
    </location>
</feature>
<dbReference type="AlphaFoldDB" id="A0A6A6SUQ1"/>
<evidence type="ECO:0000256" key="2">
    <source>
        <dbReference type="ARBA" id="ARBA00022692"/>
    </source>
</evidence>
<dbReference type="OrthoDB" id="444631at2759"/>
<evidence type="ECO:0000256" key="5">
    <source>
        <dbReference type="ARBA" id="ARBA00038359"/>
    </source>
</evidence>
<evidence type="ECO:0000256" key="6">
    <source>
        <dbReference type="SAM" id="MobiDB-lite"/>
    </source>
</evidence>
<dbReference type="GO" id="GO:0016020">
    <property type="term" value="C:membrane"/>
    <property type="evidence" value="ECO:0007669"/>
    <property type="project" value="UniProtKB-SubCell"/>
</dbReference>
<comment type="subcellular location">
    <subcellularLocation>
        <location evidence="1">Membrane</location>
        <topology evidence="1">Multi-pass membrane protein</topology>
    </subcellularLocation>
</comment>
<keyword evidence="2 7" id="KW-0812">Transmembrane</keyword>
<feature type="transmembrane region" description="Helical" evidence="7">
    <location>
        <begin position="48"/>
        <end position="68"/>
    </location>
</feature>
<dbReference type="PANTHER" id="PTHR33048:SF124">
    <property type="entry name" value="INTEGRAL MEMBRANE PROTEIN"/>
    <property type="match status" value="1"/>
</dbReference>
<dbReference type="InterPro" id="IPR052337">
    <property type="entry name" value="SAT4-like"/>
</dbReference>
<name>A0A6A6SUQ1_9PLEO</name>
<feature type="transmembrane region" description="Helical" evidence="7">
    <location>
        <begin position="160"/>
        <end position="188"/>
    </location>
</feature>
<evidence type="ECO:0000256" key="1">
    <source>
        <dbReference type="ARBA" id="ARBA00004141"/>
    </source>
</evidence>
<gene>
    <name evidence="9" type="ORF">K491DRAFT_697546</name>
</gene>
<organism evidence="9 10">
    <name type="scientific">Lophiostoma macrostomum CBS 122681</name>
    <dbReference type="NCBI Taxonomy" id="1314788"/>
    <lineage>
        <taxon>Eukaryota</taxon>
        <taxon>Fungi</taxon>
        <taxon>Dikarya</taxon>
        <taxon>Ascomycota</taxon>
        <taxon>Pezizomycotina</taxon>
        <taxon>Dothideomycetes</taxon>
        <taxon>Pleosporomycetidae</taxon>
        <taxon>Pleosporales</taxon>
        <taxon>Lophiostomataceae</taxon>
        <taxon>Lophiostoma</taxon>
    </lineage>
</organism>
<dbReference type="PANTHER" id="PTHR33048">
    <property type="entry name" value="PTH11-LIKE INTEGRAL MEMBRANE PROTEIN (AFU_ORTHOLOGUE AFUA_5G11245)"/>
    <property type="match status" value="1"/>
</dbReference>
<feature type="transmembrane region" description="Helical" evidence="7">
    <location>
        <begin position="80"/>
        <end position="100"/>
    </location>
</feature>
<feature type="compositionally biased region" description="Polar residues" evidence="6">
    <location>
        <begin position="321"/>
        <end position="333"/>
    </location>
</feature>
<evidence type="ECO:0000256" key="7">
    <source>
        <dbReference type="SAM" id="Phobius"/>
    </source>
</evidence>
<keyword evidence="3 7" id="KW-1133">Transmembrane helix</keyword>
<proteinExistence type="inferred from homology"/>
<keyword evidence="10" id="KW-1185">Reference proteome</keyword>
<dbReference type="InterPro" id="IPR049326">
    <property type="entry name" value="Rhodopsin_dom_fungi"/>
</dbReference>
<dbReference type="Pfam" id="PF20684">
    <property type="entry name" value="Fung_rhodopsin"/>
    <property type="match status" value="1"/>
</dbReference>
<evidence type="ECO:0000256" key="3">
    <source>
        <dbReference type="ARBA" id="ARBA00022989"/>
    </source>
</evidence>
<feature type="transmembrane region" description="Helical" evidence="7">
    <location>
        <begin position="241"/>
        <end position="258"/>
    </location>
</feature>
<accession>A0A6A6SUQ1</accession>
<keyword evidence="4 7" id="KW-0472">Membrane</keyword>
<evidence type="ECO:0000313" key="9">
    <source>
        <dbReference type="EMBL" id="KAF2650158.1"/>
    </source>
</evidence>